<name>A0A5J4YUT2_PORPP</name>
<accession>A0A5J4YUT2</accession>
<protein>
    <recommendedName>
        <fullName evidence="1">CHRD domain-containing protein</fullName>
    </recommendedName>
</protein>
<evidence type="ECO:0000313" key="3">
    <source>
        <dbReference type="Proteomes" id="UP000324585"/>
    </source>
</evidence>
<comment type="caution">
    <text evidence="2">The sequence shown here is derived from an EMBL/GenBank/DDBJ whole genome shotgun (WGS) entry which is preliminary data.</text>
</comment>
<evidence type="ECO:0000259" key="1">
    <source>
        <dbReference type="Pfam" id="PF07452"/>
    </source>
</evidence>
<sequence length="260" mass="27611">MQRRDGKGRGRSKESRVGEDPNCKIKMAKHGMLFAAGVLMLVGLAAAAHAPTACRCENTEFSQCVFAQAEPGVCQVFPCAGATCSPTGEHLCMSAPAPGYVIVPGGCELTEVISTSPLWSDTLISVVDEVSASDPVTVGNSNADFKFWINNGTIYFSGTFFIEQNTTPECQENTITVAHIHEQAEGSTTGPARWFLCGEPGVPCPTTNMGIWEEGVSNAPPANEDSDVAGLLANPSEYYVNIHTTCAPAGLIRGQMQMEM</sequence>
<dbReference type="EMBL" id="VRMN01000003">
    <property type="protein sequence ID" value="KAA8495259.1"/>
    <property type="molecule type" value="Genomic_DNA"/>
</dbReference>
<keyword evidence="3" id="KW-1185">Reference proteome</keyword>
<gene>
    <name evidence="2" type="ORF">FVE85_1414</name>
</gene>
<dbReference type="Pfam" id="PF07452">
    <property type="entry name" value="CHRD"/>
    <property type="match status" value="1"/>
</dbReference>
<reference evidence="3" key="1">
    <citation type="journal article" date="2019" name="Nat. Commun.">
        <title>Expansion of phycobilisome linker gene families in mesophilic red algae.</title>
        <authorList>
            <person name="Lee J."/>
            <person name="Kim D."/>
            <person name="Bhattacharya D."/>
            <person name="Yoon H.S."/>
        </authorList>
    </citation>
    <scope>NUCLEOTIDE SEQUENCE [LARGE SCALE GENOMIC DNA]</scope>
    <source>
        <strain evidence="3">CCMP 1328</strain>
    </source>
</reference>
<organism evidence="2 3">
    <name type="scientific">Porphyridium purpureum</name>
    <name type="common">Red alga</name>
    <name type="synonym">Porphyridium cruentum</name>
    <dbReference type="NCBI Taxonomy" id="35688"/>
    <lineage>
        <taxon>Eukaryota</taxon>
        <taxon>Rhodophyta</taxon>
        <taxon>Bangiophyceae</taxon>
        <taxon>Porphyridiales</taxon>
        <taxon>Porphyridiaceae</taxon>
        <taxon>Porphyridium</taxon>
    </lineage>
</organism>
<dbReference type="AlphaFoldDB" id="A0A5J4YUT2"/>
<dbReference type="Proteomes" id="UP000324585">
    <property type="component" value="Unassembled WGS sequence"/>
</dbReference>
<proteinExistence type="predicted"/>
<dbReference type="OrthoDB" id="3554264at2759"/>
<feature type="domain" description="CHRD" evidence="1">
    <location>
        <begin position="136"/>
        <end position="256"/>
    </location>
</feature>
<evidence type="ECO:0000313" key="2">
    <source>
        <dbReference type="EMBL" id="KAA8495259.1"/>
    </source>
</evidence>
<dbReference type="InterPro" id="IPR010895">
    <property type="entry name" value="CHRD"/>
</dbReference>